<evidence type="ECO:0000256" key="1">
    <source>
        <dbReference type="SAM" id="MobiDB-lite"/>
    </source>
</evidence>
<dbReference type="AlphaFoldDB" id="A0A2W7BUC5"/>
<protein>
    <submittedName>
        <fullName evidence="2">Uncharacterized protein</fullName>
    </submittedName>
</protein>
<keyword evidence="3" id="KW-1185">Reference proteome</keyword>
<proteinExistence type="predicted"/>
<accession>A0A2W7BUC5</accession>
<sequence length="67" mass="7455">MGEQMDKASAEHRYEDWDKPNAEQDALGAFEPAMTHSFGIDPQDGRPVMFHSQMICDLATVVDIGES</sequence>
<dbReference type="EMBL" id="MZXV01000085">
    <property type="protein sequence ID" value="PZV33098.1"/>
    <property type="molecule type" value="Genomic_DNA"/>
</dbReference>
<dbReference type="Proteomes" id="UP000248616">
    <property type="component" value="Unassembled WGS sequence"/>
</dbReference>
<organism evidence="2 3">
    <name type="scientific">Mesorhizobium kowhaii</name>
    <dbReference type="NCBI Taxonomy" id="1300272"/>
    <lineage>
        <taxon>Bacteria</taxon>
        <taxon>Pseudomonadati</taxon>
        <taxon>Pseudomonadota</taxon>
        <taxon>Alphaproteobacteria</taxon>
        <taxon>Hyphomicrobiales</taxon>
        <taxon>Phyllobacteriaceae</taxon>
        <taxon>Mesorhizobium</taxon>
    </lineage>
</organism>
<name>A0A2W7BUC5_9HYPH</name>
<comment type="caution">
    <text evidence="2">The sequence shown here is derived from an EMBL/GenBank/DDBJ whole genome shotgun (WGS) entry which is preliminary data.</text>
</comment>
<gene>
    <name evidence="2" type="ORF">B5V02_37745</name>
</gene>
<evidence type="ECO:0000313" key="2">
    <source>
        <dbReference type="EMBL" id="PZV33098.1"/>
    </source>
</evidence>
<evidence type="ECO:0000313" key="3">
    <source>
        <dbReference type="Proteomes" id="UP000248616"/>
    </source>
</evidence>
<reference evidence="3" key="1">
    <citation type="submission" date="2017-03" db="EMBL/GenBank/DDBJ databases">
        <authorList>
            <person name="Safronova V.I."/>
            <person name="Sazanova A.L."/>
            <person name="Chirak E.R."/>
        </authorList>
    </citation>
    <scope>NUCLEOTIDE SEQUENCE [LARGE SCALE GENOMIC DNA]</scope>
    <source>
        <strain evidence="3">Ach-343</strain>
    </source>
</reference>
<feature type="region of interest" description="Disordered" evidence="1">
    <location>
        <begin position="1"/>
        <end position="25"/>
    </location>
</feature>
<feature type="compositionally biased region" description="Basic and acidic residues" evidence="1">
    <location>
        <begin position="1"/>
        <end position="22"/>
    </location>
</feature>